<name>A0A916YG28_9HYPH</name>
<dbReference type="AlphaFoldDB" id="A0A916YG28"/>
<dbReference type="Proteomes" id="UP000613160">
    <property type="component" value="Unassembled WGS sequence"/>
</dbReference>
<accession>A0A916YG28</accession>
<evidence type="ECO:0000313" key="3">
    <source>
        <dbReference type="Proteomes" id="UP000613160"/>
    </source>
</evidence>
<organism evidence="2 3">
    <name type="scientific">Aureimonas glaciei</name>
    <dbReference type="NCBI Taxonomy" id="1776957"/>
    <lineage>
        <taxon>Bacteria</taxon>
        <taxon>Pseudomonadati</taxon>
        <taxon>Pseudomonadota</taxon>
        <taxon>Alphaproteobacteria</taxon>
        <taxon>Hyphomicrobiales</taxon>
        <taxon>Aurantimonadaceae</taxon>
        <taxon>Aureimonas</taxon>
    </lineage>
</organism>
<evidence type="ECO:0000313" key="2">
    <source>
        <dbReference type="EMBL" id="GGD43132.1"/>
    </source>
</evidence>
<reference evidence="2" key="2">
    <citation type="submission" date="2020-09" db="EMBL/GenBank/DDBJ databases">
        <authorList>
            <person name="Sun Q."/>
            <person name="Zhou Y."/>
        </authorList>
    </citation>
    <scope>NUCLEOTIDE SEQUENCE</scope>
    <source>
        <strain evidence="2">CGMCC 1.15493</strain>
    </source>
</reference>
<keyword evidence="3" id="KW-1185">Reference proteome</keyword>
<dbReference type="EMBL" id="BMJJ01000022">
    <property type="protein sequence ID" value="GGD43132.1"/>
    <property type="molecule type" value="Genomic_DNA"/>
</dbReference>
<sequence>MSKLRLTDLLIDGLRMMIRLDDGMPHGDSVGLPADEVRPHEVALLKRLMELRLAEKVVGWQDQTTYRLTERGRKLRDDGQVSGAEGDADD</sequence>
<feature type="region of interest" description="Disordered" evidence="1">
    <location>
        <begin position="71"/>
        <end position="90"/>
    </location>
</feature>
<dbReference type="RefSeq" id="WP_188855386.1">
    <property type="nucleotide sequence ID" value="NZ_BMJJ01000022.1"/>
</dbReference>
<evidence type="ECO:0000256" key="1">
    <source>
        <dbReference type="SAM" id="MobiDB-lite"/>
    </source>
</evidence>
<protein>
    <submittedName>
        <fullName evidence="2">Uncharacterized protein</fullName>
    </submittedName>
</protein>
<comment type="caution">
    <text evidence="2">The sequence shown here is derived from an EMBL/GenBank/DDBJ whole genome shotgun (WGS) entry which is preliminary data.</text>
</comment>
<gene>
    <name evidence="2" type="ORF">GCM10011335_52250</name>
</gene>
<proteinExistence type="predicted"/>
<reference evidence="2" key="1">
    <citation type="journal article" date="2014" name="Int. J. Syst. Evol. Microbiol.">
        <title>Complete genome sequence of Corynebacterium casei LMG S-19264T (=DSM 44701T), isolated from a smear-ripened cheese.</title>
        <authorList>
            <consortium name="US DOE Joint Genome Institute (JGI-PGF)"/>
            <person name="Walter F."/>
            <person name="Albersmeier A."/>
            <person name="Kalinowski J."/>
            <person name="Ruckert C."/>
        </authorList>
    </citation>
    <scope>NUCLEOTIDE SEQUENCE</scope>
    <source>
        <strain evidence="2">CGMCC 1.15493</strain>
    </source>
</reference>